<evidence type="ECO:0000313" key="1">
    <source>
        <dbReference type="EMBL" id="TPG34471.1"/>
    </source>
</evidence>
<dbReference type="EMBL" id="RCZG01000004">
    <property type="protein sequence ID" value="TPG34471.1"/>
    <property type="molecule type" value="Genomic_DNA"/>
</dbReference>
<dbReference type="AlphaFoldDB" id="A0A502EDM5"/>
<evidence type="ECO:0000313" key="2">
    <source>
        <dbReference type="Proteomes" id="UP000320095"/>
    </source>
</evidence>
<sequence>MNDELSQANSRGFELGRRHAALAEVIGQAALWARTLRFVTADLLPDGSAFVTSPLERYAAHLIELWDRLGGACADLASSLGEGMNDQELSATQISDESASQSTNYVRGAYFVRLLQSRSFYGPTMLDFWRTELTNASLYLSVAGICTDELERYAAITEALFDDASSTVRRAYANAVGATYGRIWARASQADEGRILIAWMKALADGGFSFDECVAELRDPAVTSPDAVSYCLDNKSVWLLEE</sequence>
<protein>
    <submittedName>
        <fullName evidence="1">Uncharacterized protein</fullName>
    </submittedName>
</protein>
<dbReference type="Proteomes" id="UP000320095">
    <property type="component" value="Unassembled WGS sequence"/>
</dbReference>
<name>A0A502EDM5_9MYCO</name>
<gene>
    <name evidence="1" type="ORF">EAH80_13045</name>
</gene>
<dbReference type="OrthoDB" id="4753034at2"/>
<accession>A0A502EDM5</accession>
<dbReference type="RefSeq" id="WP_140691224.1">
    <property type="nucleotide sequence ID" value="NZ_RCZG01000004.1"/>
</dbReference>
<comment type="caution">
    <text evidence="1">The sequence shown here is derived from an EMBL/GenBank/DDBJ whole genome shotgun (WGS) entry which is preliminary data.</text>
</comment>
<reference evidence="1 2" key="1">
    <citation type="journal article" date="2019" name="Environ. Microbiol.">
        <title>Species interactions and distinct microbial communities in high Arctic permafrost affected cryosols are associated with the CH4 and CO2 gas fluxes.</title>
        <authorList>
            <person name="Altshuler I."/>
            <person name="Hamel J."/>
            <person name="Turney S."/>
            <person name="Magnuson E."/>
            <person name="Levesque R."/>
            <person name="Greer C."/>
            <person name="Whyte L.G."/>
        </authorList>
    </citation>
    <scope>NUCLEOTIDE SEQUENCE [LARGE SCALE GENOMIC DNA]</scope>
    <source>
        <strain evidence="1 2">S5.20</strain>
    </source>
</reference>
<proteinExistence type="predicted"/>
<organism evidence="1 2">
    <name type="scientific">Mycolicibacterium hodleri</name>
    <dbReference type="NCBI Taxonomy" id="49897"/>
    <lineage>
        <taxon>Bacteria</taxon>
        <taxon>Bacillati</taxon>
        <taxon>Actinomycetota</taxon>
        <taxon>Actinomycetes</taxon>
        <taxon>Mycobacteriales</taxon>
        <taxon>Mycobacteriaceae</taxon>
        <taxon>Mycolicibacterium</taxon>
    </lineage>
</organism>
<keyword evidence="2" id="KW-1185">Reference proteome</keyword>